<dbReference type="InterPro" id="IPR009506">
    <property type="entry name" value="YjiS-like"/>
</dbReference>
<reference evidence="2 3" key="1">
    <citation type="submission" date="2016-10" db="EMBL/GenBank/DDBJ databases">
        <authorList>
            <person name="de Groot N.N."/>
        </authorList>
    </citation>
    <scope>NUCLEOTIDE SEQUENCE [LARGE SCALE GENOMIC DNA]</scope>
    <source>
        <strain evidence="2 3">DSM 17862</strain>
    </source>
</reference>
<keyword evidence="3" id="KW-1185">Reference proteome</keyword>
<name>A0A1I0BRV6_9RHOB</name>
<organism evidence="2 3">
    <name type="scientific">Paracoccus homiensis</name>
    <dbReference type="NCBI Taxonomy" id="364199"/>
    <lineage>
        <taxon>Bacteria</taxon>
        <taxon>Pseudomonadati</taxon>
        <taxon>Pseudomonadota</taxon>
        <taxon>Alphaproteobacteria</taxon>
        <taxon>Rhodobacterales</taxon>
        <taxon>Paracoccaceae</taxon>
        <taxon>Paracoccus</taxon>
    </lineage>
</organism>
<dbReference type="EMBL" id="FOHO01000003">
    <property type="protein sequence ID" value="SET09044.1"/>
    <property type="molecule type" value="Genomic_DNA"/>
</dbReference>
<accession>A0A1I0BRV6</accession>
<gene>
    <name evidence="2" type="ORF">SAMN04489858_10323</name>
</gene>
<evidence type="ECO:0000313" key="2">
    <source>
        <dbReference type="EMBL" id="SET09044.1"/>
    </source>
</evidence>
<protein>
    <recommendedName>
        <fullName evidence="1">YjiS-like domain-containing protein</fullName>
    </recommendedName>
</protein>
<dbReference type="Proteomes" id="UP000199180">
    <property type="component" value="Unassembled WGS sequence"/>
</dbReference>
<evidence type="ECO:0000313" key="3">
    <source>
        <dbReference type="Proteomes" id="UP000199180"/>
    </source>
</evidence>
<dbReference type="AlphaFoldDB" id="A0A1I0BRV6"/>
<proteinExistence type="predicted"/>
<dbReference type="RefSeq" id="WP_217645782.1">
    <property type="nucleotide sequence ID" value="NZ_FOHO01000003.1"/>
</dbReference>
<feature type="domain" description="YjiS-like" evidence="1">
    <location>
        <begin position="35"/>
        <end position="58"/>
    </location>
</feature>
<evidence type="ECO:0000259" key="1">
    <source>
        <dbReference type="Pfam" id="PF06568"/>
    </source>
</evidence>
<dbReference type="Pfam" id="PF06568">
    <property type="entry name" value="YjiS-like"/>
    <property type="match status" value="1"/>
</dbReference>
<sequence length="75" mass="8581">MAQKSAAMLRVVTGHGIVPRPGWIERILTLLDVRKSRIDLARLTDEQLCDVGLTRADVQQELARTTWDVPSNWRR</sequence>